<dbReference type="InterPro" id="IPR009057">
    <property type="entry name" value="Homeodomain-like_sf"/>
</dbReference>
<evidence type="ECO:0000256" key="2">
    <source>
        <dbReference type="PROSITE-ProRule" id="PRU00335"/>
    </source>
</evidence>
<dbReference type="InterPro" id="IPR050109">
    <property type="entry name" value="HTH-type_TetR-like_transc_reg"/>
</dbReference>
<dbReference type="Gene3D" id="1.10.357.10">
    <property type="entry name" value="Tetracycline Repressor, domain 2"/>
    <property type="match status" value="1"/>
</dbReference>
<reference evidence="4 5" key="1">
    <citation type="journal article" date="2015" name="Int. J. Syst. Evol. Microbiol.">
        <title>Amycolatopsis rhabdoformis sp. nov., an actinomycete isolated from a tropical forest soil.</title>
        <authorList>
            <person name="Souza W.R."/>
            <person name="Silva R.E."/>
            <person name="Goodfellow M."/>
            <person name="Busarakam K."/>
            <person name="Figueiro F.S."/>
            <person name="Ferreira D."/>
            <person name="Rodrigues-Filho E."/>
            <person name="Moraes L.A.B."/>
            <person name="Zucchi T.D."/>
        </authorList>
    </citation>
    <scope>NUCLEOTIDE SEQUENCE [LARGE SCALE GENOMIC DNA]</scope>
    <source>
        <strain evidence="4 5">NCIMB 14900</strain>
    </source>
</reference>
<keyword evidence="1 2" id="KW-0238">DNA-binding</keyword>
<feature type="domain" description="HTH tetR-type" evidence="3">
    <location>
        <begin position="12"/>
        <end position="72"/>
    </location>
</feature>
<evidence type="ECO:0000259" key="3">
    <source>
        <dbReference type="PROSITE" id="PS50977"/>
    </source>
</evidence>
<dbReference type="PANTHER" id="PTHR30055">
    <property type="entry name" value="HTH-TYPE TRANSCRIPTIONAL REGULATOR RUTR"/>
    <property type="match status" value="1"/>
</dbReference>
<evidence type="ECO:0000256" key="1">
    <source>
        <dbReference type="ARBA" id="ARBA00023125"/>
    </source>
</evidence>
<keyword evidence="5" id="KW-1185">Reference proteome</keyword>
<dbReference type="EMBL" id="CP142149">
    <property type="protein sequence ID" value="WSE28915.1"/>
    <property type="molecule type" value="Genomic_DNA"/>
</dbReference>
<accession>A0ABZ1I5J8</accession>
<dbReference type="SUPFAM" id="SSF46689">
    <property type="entry name" value="Homeodomain-like"/>
    <property type="match status" value="1"/>
</dbReference>
<protein>
    <submittedName>
        <fullName evidence="4">TetR/AcrR family transcriptional regulator</fullName>
    </submittedName>
</protein>
<feature type="DNA-binding region" description="H-T-H motif" evidence="2">
    <location>
        <begin position="35"/>
        <end position="54"/>
    </location>
</feature>
<proteinExistence type="predicted"/>
<dbReference type="Pfam" id="PF00440">
    <property type="entry name" value="TetR_N"/>
    <property type="match status" value="1"/>
</dbReference>
<dbReference type="PROSITE" id="PS50977">
    <property type="entry name" value="HTH_TETR_2"/>
    <property type="match status" value="1"/>
</dbReference>
<name>A0ABZ1I5J8_9PSEU</name>
<dbReference type="InterPro" id="IPR001647">
    <property type="entry name" value="HTH_TetR"/>
</dbReference>
<dbReference type="Proteomes" id="UP001330812">
    <property type="component" value="Chromosome"/>
</dbReference>
<dbReference type="PRINTS" id="PR00455">
    <property type="entry name" value="HTHTETR"/>
</dbReference>
<dbReference type="PANTHER" id="PTHR30055:SF220">
    <property type="entry name" value="TETR-FAMILY REGULATORY PROTEIN"/>
    <property type="match status" value="1"/>
</dbReference>
<organism evidence="4 5">
    <name type="scientific">Amycolatopsis rhabdoformis</name>
    <dbReference type="NCBI Taxonomy" id="1448059"/>
    <lineage>
        <taxon>Bacteria</taxon>
        <taxon>Bacillati</taxon>
        <taxon>Actinomycetota</taxon>
        <taxon>Actinomycetes</taxon>
        <taxon>Pseudonocardiales</taxon>
        <taxon>Pseudonocardiaceae</taxon>
        <taxon>Amycolatopsis</taxon>
    </lineage>
</organism>
<sequence length="203" mass="22003">MIHDMGAKYHHGDLRSELVRVSFELIAEQGIAGFSVAQVAKRANVSAAAPYRHFPDRSSLLAAVAAEAACRLRGFVEAAATGETDPVARLATAIGAYTRFQIDTQVGFPVIFAAGLDDPKFTELHEQRRATNDAYLMLCLEVTPTPAAALELLEQLYAQAHGYGDMYREGTFARLGYPPETVVEKATNAARLVIEAHQAAAQR</sequence>
<dbReference type="RefSeq" id="WP_326567908.1">
    <property type="nucleotide sequence ID" value="NZ_CP142149.1"/>
</dbReference>
<gene>
    <name evidence="4" type="ORF">VSH64_39835</name>
</gene>
<evidence type="ECO:0000313" key="5">
    <source>
        <dbReference type="Proteomes" id="UP001330812"/>
    </source>
</evidence>
<evidence type="ECO:0000313" key="4">
    <source>
        <dbReference type="EMBL" id="WSE28915.1"/>
    </source>
</evidence>